<dbReference type="SUPFAM" id="SSF52058">
    <property type="entry name" value="L domain-like"/>
    <property type="match status" value="1"/>
</dbReference>
<reference evidence="3 4" key="1">
    <citation type="journal article" date="2014" name="Am. J. Bot.">
        <title>Genome assembly and annotation for red clover (Trifolium pratense; Fabaceae).</title>
        <authorList>
            <person name="Istvanek J."/>
            <person name="Jaros M."/>
            <person name="Krenek A."/>
            <person name="Repkova J."/>
        </authorList>
    </citation>
    <scope>NUCLEOTIDE SEQUENCE [LARGE SCALE GENOMIC DNA]</scope>
    <source>
        <strain evidence="4">cv. Tatra</strain>
        <tissue evidence="3">Young leaves</tissue>
    </source>
</reference>
<dbReference type="InterPro" id="IPR032675">
    <property type="entry name" value="LRR_dom_sf"/>
</dbReference>
<dbReference type="Gene3D" id="3.80.10.10">
    <property type="entry name" value="Ribonuclease Inhibitor"/>
    <property type="match status" value="1"/>
</dbReference>
<dbReference type="InterPro" id="IPR001611">
    <property type="entry name" value="Leu-rich_rpt"/>
</dbReference>
<keyword evidence="3" id="KW-0675">Receptor</keyword>
<feature type="transmembrane region" description="Helical" evidence="2">
    <location>
        <begin position="80"/>
        <end position="103"/>
    </location>
</feature>
<dbReference type="EMBL" id="ASHM01055202">
    <property type="protein sequence ID" value="PNX87949.1"/>
    <property type="molecule type" value="Genomic_DNA"/>
</dbReference>
<keyword evidence="1" id="KW-0732">Signal</keyword>
<keyword evidence="3" id="KW-0808">Transferase</keyword>
<evidence type="ECO:0000256" key="2">
    <source>
        <dbReference type="SAM" id="Phobius"/>
    </source>
</evidence>
<sequence>VLLHGNFITGDIPKEFGNLTSLVWLDLRNNRLIGEITFSLGNLKKLKFFFGGNNLNCGVNYSQPCEPNNAEQGSSDKPTVLIIGVSIAFVTVFVIGSLLLYWWKGNKREVKHGNGAGRRPILPSPNLIP</sequence>
<dbReference type="GO" id="GO:0016301">
    <property type="term" value="F:kinase activity"/>
    <property type="evidence" value="ECO:0007669"/>
    <property type="project" value="UniProtKB-KW"/>
</dbReference>
<comment type="caution">
    <text evidence="3">The sequence shown here is derived from an EMBL/GenBank/DDBJ whole genome shotgun (WGS) entry which is preliminary data.</text>
</comment>
<dbReference type="AlphaFoldDB" id="A0A2K3MAZ7"/>
<keyword evidence="2" id="KW-0812">Transmembrane</keyword>
<evidence type="ECO:0000313" key="4">
    <source>
        <dbReference type="Proteomes" id="UP000236291"/>
    </source>
</evidence>
<dbReference type="Pfam" id="PF00560">
    <property type="entry name" value="LRR_1"/>
    <property type="match status" value="1"/>
</dbReference>
<keyword evidence="2" id="KW-1133">Transmembrane helix</keyword>
<proteinExistence type="predicted"/>
<evidence type="ECO:0000256" key="1">
    <source>
        <dbReference type="ARBA" id="ARBA00022729"/>
    </source>
</evidence>
<dbReference type="ExpressionAtlas" id="A0A2K3MAZ7">
    <property type="expression patterns" value="baseline"/>
</dbReference>
<protein>
    <submittedName>
        <fullName evidence="3">Putative LRR receptor-like protein kinase</fullName>
    </submittedName>
</protein>
<keyword evidence="2" id="KW-0472">Membrane</keyword>
<name>A0A2K3MAZ7_TRIPR</name>
<feature type="non-terminal residue" evidence="3">
    <location>
        <position position="1"/>
    </location>
</feature>
<dbReference type="Proteomes" id="UP000236291">
    <property type="component" value="Unassembled WGS sequence"/>
</dbReference>
<evidence type="ECO:0000313" key="3">
    <source>
        <dbReference type="EMBL" id="PNX87949.1"/>
    </source>
</evidence>
<dbReference type="PANTHER" id="PTHR47988">
    <property type="entry name" value="SOMATIC EMBRYOGENESIS RECEPTOR KINASE 1"/>
    <property type="match status" value="1"/>
</dbReference>
<dbReference type="STRING" id="57577.A0A2K3MAZ7"/>
<organism evidence="3 4">
    <name type="scientific">Trifolium pratense</name>
    <name type="common">Red clover</name>
    <dbReference type="NCBI Taxonomy" id="57577"/>
    <lineage>
        <taxon>Eukaryota</taxon>
        <taxon>Viridiplantae</taxon>
        <taxon>Streptophyta</taxon>
        <taxon>Embryophyta</taxon>
        <taxon>Tracheophyta</taxon>
        <taxon>Spermatophyta</taxon>
        <taxon>Magnoliopsida</taxon>
        <taxon>eudicotyledons</taxon>
        <taxon>Gunneridae</taxon>
        <taxon>Pentapetalae</taxon>
        <taxon>rosids</taxon>
        <taxon>fabids</taxon>
        <taxon>Fabales</taxon>
        <taxon>Fabaceae</taxon>
        <taxon>Papilionoideae</taxon>
        <taxon>50 kb inversion clade</taxon>
        <taxon>NPAAA clade</taxon>
        <taxon>Hologalegina</taxon>
        <taxon>IRL clade</taxon>
        <taxon>Trifolieae</taxon>
        <taxon>Trifolium</taxon>
    </lineage>
</organism>
<reference evidence="3 4" key="2">
    <citation type="journal article" date="2017" name="Front. Plant Sci.">
        <title>Gene Classification and Mining of Molecular Markers Useful in Red Clover (Trifolium pratense) Breeding.</title>
        <authorList>
            <person name="Istvanek J."/>
            <person name="Dluhosova J."/>
            <person name="Dluhos P."/>
            <person name="Patkova L."/>
            <person name="Nedelnik J."/>
            <person name="Repkova J."/>
        </authorList>
    </citation>
    <scope>NUCLEOTIDE SEQUENCE [LARGE SCALE GENOMIC DNA]</scope>
    <source>
        <strain evidence="4">cv. Tatra</strain>
        <tissue evidence="3">Young leaves</tissue>
    </source>
</reference>
<accession>A0A2K3MAZ7</accession>
<gene>
    <name evidence="3" type="ORF">L195_g044049</name>
</gene>
<keyword evidence="3" id="KW-0418">Kinase</keyword>